<evidence type="ECO:0000313" key="2">
    <source>
        <dbReference type="Proteomes" id="UP001310022"/>
    </source>
</evidence>
<name>A0AAN4W042_9BACT</name>
<dbReference type="EMBL" id="BQKE01000002">
    <property type="protein sequence ID" value="GJM62662.1"/>
    <property type="molecule type" value="Genomic_DNA"/>
</dbReference>
<evidence type="ECO:0000313" key="1">
    <source>
        <dbReference type="EMBL" id="GJM62662.1"/>
    </source>
</evidence>
<dbReference type="RefSeq" id="WP_338237910.1">
    <property type="nucleotide sequence ID" value="NZ_BQKE01000002.1"/>
</dbReference>
<accession>A0AAN4W042</accession>
<dbReference type="AlphaFoldDB" id="A0AAN4W042"/>
<sequence length="204" mass="23594">MQKIVVDESVSQRQFLIAVDYLKIDNISLLEVLYIKDTCPGIPDNEIIKHLLNENSIFITTDRVAHNKTLLNNKKSIYIDADFAIKETVLKDIKLPSKNINNYKSDLQDNYKINKADIHEKLLPESIKQLKKLRTKRRRIRNYFEGIDNIDNIDISVSKQEAKSKIIIGVKIRAISNNGIKSLDASEIYIYEDQNQDQILISYS</sequence>
<proteinExistence type="predicted"/>
<organism evidence="1 2">
    <name type="scientific">Persicobacter diffluens</name>
    <dbReference type="NCBI Taxonomy" id="981"/>
    <lineage>
        <taxon>Bacteria</taxon>
        <taxon>Pseudomonadati</taxon>
        <taxon>Bacteroidota</taxon>
        <taxon>Cytophagia</taxon>
        <taxon>Cytophagales</taxon>
        <taxon>Persicobacteraceae</taxon>
        <taxon>Persicobacter</taxon>
    </lineage>
</organism>
<gene>
    <name evidence="1" type="ORF">PEDI_32140</name>
</gene>
<protein>
    <submittedName>
        <fullName evidence="1">Uncharacterized protein</fullName>
    </submittedName>
</protein>
<comment type="caution">
    <text evidence="1">The sequence shown here is derived from an EMBL/GenBank/DDBJ whole genome shotgun (WGS) entry which is preliminary data.</text>
</comment>
<dbReference type="Proteomes" id="UP001310022">
    <property type="component" value="Unassembled WGS sequence"/>
</dbReference>
<reference evidence="1 2" key="1">
    <citation type="submission" date="2021-12" db="EMBL/GenBank/DDBJ databases">
        <title>Genome sequencing of bacteria with rrn-lacking chromosome and rrn-plasmid.</title>
        <authorList>
            <person name="Anda M."/>
            <person name="Iwasaki W."/>
        </authorList>
    </citation>
    <scope>NUCLEOTIDE SEQUENCE [LARGE SCALE GENOMIC DNA]</scope>
    <source>
        <strain evidence="1 2">NBRC 15940</strain>
    </source>
</reference>
<keyword evidence="2" id="KW-1185">Reference proteome</keyword>